<comment type="caution">
    <text evidence="1">The sequence shown here is derived from an EMBL/GenBank/DDBJ whole genome shotgun (WGS) entry which is preliminary data.</text>
</comment>
<dbReference type="EMBL" id="JAWZYT010005085">
    <property type="protein sequence ID" value="KAK4291646.1"/>
    <property type="molecule type" value="Genomic_DNA"/>
</dbReference>
<accession>A0AAE1NMS4</accession>
<dbReference type="AlphaFoldDB" id="A0AAE1NMS4"/>
<organism evidence="1 2">
    <name type="scientific">Petrolisthes manimaculis</name>
    <dbReference type="NCBI Taxonomy" id="1843537"/>
    <lineage>
        <taxon>Eukaryota</taxon>
        <taxon>Metazoa</taxon>
        <taxon>Ecdysozoa</taxon>
        <taxon>Arthropoda</taxon>
        <taxon>Crustacea</taxon>
        <taxon>Multicrustacea</taxon>
        <taxon>Malacostraca</taxon>
        <taxon>Eumalacostraca</taxon>
        <taxon>Eucarida</taxon>
        <taxon>Decapoda</taxon>
        <taxon>Pleocyemata</taxon>
        <taxon>Anomura</taxon>
        <taxon>Galatheoidea</taxon>
        <taxon>Porcellanidae</taxon>
        <taxon>Petrolisthes</taxon>
    </lineage>
</organism>
<sequence>MDERGREWVGKDEEGWVGMDERDREWSGKDEGGWEREGWGRRIGRRGVRRRGVGSGMRNQVFIAGQIECYDGQVRGPGTLSTVKSMTISYSSFVRTHTTPIFASVFKMSTGRFEGAA</sequence>
<evidence type="ECO:0000313" key="1">
    <source>
        <dbReference type="EMBL" id="KAK4291646.1"/>
    </source>
</evidence>
<name>A0AAE1NMS4_9EUCA</name>
<reference evidence="1" key="1">
    <citation type="submission" date="2023-11" db="EMBL/GenBank/DDBJ databases">
        <title>Genome assemblies of two species of porcelain crab, Petrolisthes cinctipes and Petrolisthes manimaculis (Anomura: Porcellanidae).</title>
        <authorList>
            <person name="Angst P."/>
        </authorList>
    </citation>
    <scope>NUCLEOTIDE SEQUENCE</scope>
    <source>
        <strain evidence="1">PB745_02</strain>
        <tissue evidence="1">Gill</tissue>
    </source>
</reference>
<dbReference type="Proteomes" id="UP001292094">
    <property type="component" value="Unassembled WGS sequence"/>
</dbReference>
<keyword evidence="2" id="KW-1185">Reference proteome</keyword>
<proteinExistence type="predicted"/>
<protein>
    <submittedName>
        <fullName evidence="1">Uncharacterized protein</fullName>
    </submittedName>
</protein>
<gene>
    <name evidence="1" type="ORF">Pmani_035530</name>
</gene>
<evidence type="ECO:0000313" key="2">
    <source>
        <dbReference type="Proteomes" id="UP001292094"/>
    </source>
</evidence>